<dbReference type="Pfam" id="PF13439">
    <property type="entry name" value="Glyco_transf_4"/>
    <property type="match status" value="1"/>
</dbReference>
<dbReference type="SUPFAM" id="SSF53756">
    <property type="entry name" value="UDP-Glycosyltransferase/glycogen phosphorylase"/>
    <property type="match status" value="1"/>
</dbReference>
<dbReference type="GO" id="GO:0016757">
    <property type="term" value="F:glycosyltransferase activity"/>
    <property type="evidence" value="ECO:0007669"/>
    <property type="project" value="InterPro"/>
</dbReference>
<evidence type="ECO:0000259" key="8">
    <source>
        <dbReference type="Pfam" id="PF13439"/>
    </source>
</evidence>
<dbReference type="AlphaFoldDB" id="A0A2M6K861"/>
<feature type="domain" description="Glycosyl transferase family 1" evidence="6">
    <location>
        <begin position="348"/>
        <end position="501"/>
    </location>
</feature>
<evidence type="ECO:0000256" key="4">
    <source>
        <dbReference type="ARBA" id="ARBA00023136"/>
    </source>
</evidence>
<evidence type="ECO:0000256" key="3">
    <source>
        <dbReference type="ARBA" id="ARBA00022989"/>
    </source>
</evidence>
<dbReference type="GO" id="GO:0016020">
    <property type="term" value="C:membrane"/>
    <property type="evidence" value="ECO:0007669"/>
    <property type="project" value="UniProtKB-SubCell"/>
</dbReference>
<evidence type="ECO:0008006" key="11">
    <source>
        <dbReference type="Google" id="ProtNLM"/>
    </source>
</evidence>
<name>A0A2M6K861_9BACT</name>
<keyword evidence="4 5" id="KW-0472">Membrane</keyword>
<evidence type="ECO:0000259" key="6">
    <source>
        <dbReference type="Pfam" id="PF00534"/>
    </source>
</evidence>
<dbReference type="InterPro" id="IPR001296">
    <property type="entry name" value="Glyco_trans_1"/>
</dbReference>
<sequence>MFTFFLRQIYKRRQVVKFIISGSTATLVNFAILYSLTEFAGLWYLFSSVIAFVLAVMVSFFLQKFWTFSDDDKSQIKKQMAMYYIVTTVNLGLNTAGMFVLVERFGIWYIFAQAIMTIAISVEGFFAYKLLIFKKPKKEFKARESEAPSNGLKVLIATGIYPPDIGGPATYARSLAQELVKLDVNVKVLTYSDEPGDRNNELGIMNYGFDVYRVDRNKNILVRYYNYLRQACKLAEEADIIYILDLVSAGLPAILAAKIQNKKVIFRTGGDFLWEKAFQAGWTDLPLTKYYQGKKSLKENLLFFFCKRLLKKIDLILFSTRLQSEIYRQYYKVQGEKFENLANINPRLREVRPNKDYKNSIVSASRLVKLKNLERLIRAFNKVNSRGVKLIIFGEGPEEPNLKKLIKDLGAEEKISLKNKVSHGQLLEIISGAKFFIQPSITDISPQLVFECLSLSKPVIVTKETGLDSDLTRRLITIDPLSEENIKEEIENLLDQKNLDKYTDDLRKIEFRKRDWEDIAEEHNRLFKDIINE</sequence>
<keyword evidence="3 5" id="KW-1133">Transmembrane helix</keyword>
<dbReference type="InterPro" id="IPR028098">
    <property type="entry name" value="Glyco_trans_4-like_N"/>
</dbReference>
<proteinExistence type="predicted"/>
<feature type="transmembrane region" description="Helical" evidence="5">
    <location>
        <begin position="82"/>
        <end position="101"/>
    </location>
</feature>
<evidence type="ECO:0000256" key="2">
    <source>
        <dbReference type="ARBA" id="ARBA00022692"/>
    </source>
</evidence>
<feature type="domain" description="Glycosyltransferase subfamily 4-like N-terminal" evidence="8">
    <location>
        <begin position="165"/>
        <end position="338"/>
    </location>
</feature>
<evidence type="ECO:0000256" key="5">
    <source>
        <dbReference type="SAM" id="Phobius"/>
    </source>
</evidence>
<dbReference type="EMBL" id="PCWW01000073">
    <property type="protein sequence ID" value="PIR12734.1"/>
    <property type="molecule type" value="Genomic_DNA"/>
</dbReference>
<dbReference type="GO" id="GO:0000271">
    <property type="term" value="P:polysaccharide biosynthetic process"/>
    <property type="evidence" value="ECO:0007669"/>
    <property type="project" value="InterPro"/>
</dbReference>
<organism evidence="9 10">
    <name type="scientific">Candidatus Falkowbacteria bacterium CG11_big_fil_rev_8_21_14_0_20_39_10</name>
    <dbReference type="NCBI Taxonomy" id="1974570"/>
    <lineage>
        <taxon>Bacteria</taxon>
        <taxon>Candidatus Falkowiibacteriota</taxon>
    </lineage>
</organism>
<dbReference type="PANTHER" id="PTHR45947">
    <property type="entry name" value="SULFOQUINOVOSYL TRANSFERASE SQD2"/>
    <property type="match status" value="1"/>
</dbReference>
<gene>
    <name evidence="9" type="ORF">COV49_04350</name>
</gene>
<evidence type="ECO:0000313" key="10">
    <source>
        <dbReference type="Proteomes" id="UP000230869"/>
    </source>
</evidence>
<dbReference type="Pfam" id="PF04138">
    <property type="entry name" value="GtrA_DPMS_TM"/>
    <property type="match status" value="1"/>
</dbReference>
<reference evidence="9 10" key="1">
    <citation type="submission" date="2017-09" db="EMBL/GenBank/DDBJ databases">
        <title>Depth-based differentiation of microbial function through sediment-hosted aquifers and enrichment of novel symbionts in the deep terrestrial subsurface.</title>
        <authorList>
            <person name="Probst A.J."/>
            <person name="Ladd B."/>
            <person name="Jarett J.K."/>
            <person name="Geller-Mcgrath D.E."/>
            <person name="Sieber C.M."/>
            <person name="Emerson J.B."/>
            <person name="Anantharaman K."/>
            <person name="Thomas B.C."/>
            <person name="Malmstrom R."/>
            <person name="Stieglmeier M."/>
            <person name="Klingl A."/>
            <person name="Woyke T."/>
            <person name="Ryan C.M."/>
            <person name="Banfield J.F."/>
        </authorList>
    </citation>
    <scope>NUCLEOTIDE SEQUENCE [LARGE SCALE GENOMIC DNA]</scope>
    <source>
        <strain evidence="9">CG11_big_fil_rev_8_21_14_0_20_39_10</strain>
    </source>
</reference>
<dbReference type="InterPro" id="IPR050194">
    <property type="entry name" value="Glycosyltransferase_grp1"/>
</dbReference>
<dbReference type="CDD" id="cd03801">
    <property type="entry name" value="GT4_PimA-like"/>
    <property type="match status" value="1"/>
</dbReference>
<feature type="transmembrane region" description="Helical" evidence="5">
    <location>
        <begin position="107"/>
        <end position="131"/>
    </location>
</feature>
<dbReference type="Pfam" id="PF00534">
    <property type="entry name" value="Glycos_transf_1"/>
    <property type="match status" value="1"/>
</dbReference>
<evidence type="ECO:0000313" key="9">
    <source>
        <dbReference type="EMBL" id="PIR12734.1"/>
    </source>
</evidence>
<keyword evidence="2 5" id="KW-0812">Transmembrane</keyword>
<comment type="subcellular location">
    <subcellularLocation>
        <location evidence="1">Membrane</location>
        <topology evidence="1">Multi-pass membrane protein</topology>
    </subcellularLocation>
</comment>
<comment type="caution">
    <text evidence="9">The sequence shown here is derived from an EMBL/GenBank/DDBJ whole genome shotgun (WGS) entry which is preliminary data.</text>
</comment>
<feature type="transmembrane region" description="Helical" evidence="5">
    <location>
        <begin position="15"/>
        <end position="36"/>
    </location>
</feature>
<protein>
    <recommendedName>
        <fullName evidence="11">Glycosyl transferase family 1 domain-containing protein</fullName>
    </recommendedName>
</protein>
<dbReference type="PANTHER" id="PTHR45947:SF3">
    <property type="entry name" value="SULFOQUINOVOSYL TRANSFERASE SQD2"/>
    <property type="match status" value="1"/>
</dbReference>
<evidence type="ECO:0000259" key="7">
    <source>
        <dbReference type="Pfam" id="PF04138"/>
    </source>
</evidence>
<feature type="domain" description="GtrA/DPMS transmembrane" evidence="7">
    <location>
        <begin position="17"/>
        <end position="133"/>
    </location>
</feature>
<evidence type="ECO:0000256" key="1">
    <source>
        <dbReference type="ARBA" id="ARBA00004141"/>
    </source>
</evidence>
<feature type="transmembrane region" description="Helical" evidence="5">
    <location>
        <begin position="42"/>
        <end position="62"/>
    </location>
</feature>
<dbReference type="Gene3D" id="3.40.50.2000">
    <property type="entry name" value="Glycogen Phosphorylase B"/>
    <property type="match status" value="2"/>
</dbReference>
<accession>A0A2M6K861</accession>
<dbReference type="InterPro" id="IPR007267">
    <property type="entry name" value="GtrA_DPMS_TM"/>
</dbReference>
<dbReference type="Proteomes" id="UP000230869">
    <property type="component" value="Unassembled WGS sequence"/>
</dbReference>